<organism evidence="1">
    <name type="scientific">Heterosigma akashiwo</name>
    <name type="common">Chromophytic alga</name>
    <name type="synonym">Heterosigma carterae</name>
    <dbReference type="NCBI Taxonomy" id="2829"/>
    <lineage>
        <taxon>Eukaryota</taxon>
        <taxon>Sar</taxon>
        <taxon>Stramenopiles</taxon>
        <taxon>Ochrophyta</taxon>
        <taxon>Raphidophyceae</taxon>
        <taxon>Chattonellales</taxon>
        <taxon>Chattonellaceae</taxon>
        <taxon>Heterosigma</taxon>
    </lineage>
</organism>
<dbReference type="AlphaFoldDB" id="A0A6V1TK39"/>
<protein>
    <submittedName>
        <fullName evidence="1">Uncharacterized protein</fullName>
    </submittedName>
</protein>
<name>A0A6V1TK39_HETAK</name>
<evidence type="ECO:0000313" key="1">
    <source>
        <dbReference type="EMBL" id="CAE0639885.1"/>
    </source>
</evidence>
<dbReference type="EMBL" id="HBIU01041110">
    <property type="protein sequence ID" value="CAE0639885.1"/>
    <property type="molecule type" value="Transcribed_RNA"/>
</dbReference>
<accession>A0A6V1TK39</accession>
<sequence>MGRGTIPTFFQHAPFPHVHVHHTLHLVPCTEPGGVPRVVVVGLLLAARPGAQLLRGLERLHHALQLVLGAVLPRLHAREVVRGDVGAPGLQAPLVRHVHHAVQLVLTAVEGA</sequence>
<gene>
    <name evidence="1" type="ORF">HAKA00212_LOCUS18701</name>
</gene>
<proteinExistence type="predicted"/>
<reference evidence="1" key="1">
    <citation type="submission" date="2021-01" db="EMBL/GenBank/DDBJ databases">
        <authorList>
            <person name="Corre E."/>
            <person name="Pelletier E."/>
            <person name="Niang G."/>
            <person name="Scheremetjew M."/>
            <person name="Finn R."/>
            <person name="Kale V."/>
            <person name="Holt S."/>
            <person name="Cochrane G."/>
            <person name="Meng A."/>
            <person name="Brown T."/>
            <person name="Cohen L."/>
        </authorList>
    </citation>
    <scope>NUCLEOTIDE SEQUENCE</scope>
    <source>
        <strain evidence="1">CCMP3107</strain>
    </source>
</reference>